<dbReference type="Proteomes" id="UP000048948">
    <property type="component" value="Unassembled WGS sequence"/>
</dbReference>
<dbReference type="Proteomes" id="UP000049023">
    <property type="component" value="Unassembled WGS sequence"/>
</dbReference>
<protein>
    <submittedName>
        <fullName evidence="3">Uncharacterized protein</fullName>
    </submittedName>
</protein>
<keyword evidence="1" id="KW-0472">Membrane</keyword>
<dbReference type="EMBL" id="CNFU01000319">
    <property type="protein sequence ID" value="CKR61163.1"/>
    <property type="molecule type" value="Genomic_DNA"/>
</dbReference>
<proteinExistence type="predicted"/>
<sequence length="67" mass="7348">MSVPRPAMLVATVTPPRRPATAMMVASCSWYLALSTLCGMRRLVNCRDRYSERSTLVVPISTGCPFA</sequence>
<dbReference type="EMBL" id="CNGE01000046">
    <property type="protein sequence ID" value="CKR70323.1"/>
    <property type="molecule type" value="Genomic_DNA"/>
</dbReference>
<evidence type="ECO:0000313" key="5">
    <source>
        <dbReference type="Proteomes" id="UP000039217"/>
    </source>
</evidence>
<evidence type="ECO:0000313" key="3">
    <source>
        <dbReference type="EMBL" id="CKR70323.1"/>
    </source>
</evidence>
<dbReference type="AlphaFoldDB" id="A0A655A1T2"/>
<evidence type="ECO:0000313" key="2">
    <source>
        <dbReference type="EMBL" id="CKR61163.1"/>
    </source>
</evidence>
<evidence type="ECO:0000256" key="1">
    <source>
        <dbReference type="SAM" id="Phobius"/>
    </source>
</evidence>
<name>A0A655A1T2_MYCTX</name>
<keyword evidence="1" id="KW-0812">Transmembrane</keyword>
<accession>A0A655A1T2</accession>
<dbReference type="Proteomes" id="UP000039217">
    <property type="component" value="Unassembled WGS sequence"/>
</dbReference>
<evidence type="ECO:0000313" key="6">
    <source>
        <dbReference type="Proteomes" id="UP000048948"/>
    </source>
</evidence>
<gene>
    <name evidence="4" type="ORF">ERS007661_01148</name>
    <name evidence="3" type="ORF">ERS027646_00466</name>
    <name evidence="2" type="ORF">ERS027661_01754</name>
</gene>
<dbReference type="EMBL" id="CQQC01000289">
    <property type="protein sequence ID" value="CNU76840.1"/>
    <property type="molecule type" value="Genomic_DNA"/>
</dbReference>
<keyword evidence="1" id="KW-1133">Transmembrane helix</keyword>
<evidence type="ECO:0000313" key="7">
    <source>
        <dbReference type="Proteomes" id="UP000049023"/>
    </source>
</evidence>
<organism evidence="3 6">
    <name type="scientific">Mycobacterium tuberculosis</name>
    <dbReference type="NCBI Taxonomy" id="1773"/>
    <lineage>
        <taxon>Bacteria</taxon>
        <taxon>Bacillati</taxon>
        <taxon>Actinomycetota</taxon>
        <taxon>Actinomycetes</taxon>
        <taxon>Mycobacteriales</taxon>
        <taxon>Mycobacteriaceae</taxon>
        <taxon>Mycobacterium</taxon>
        <taxon>Mycobacterium tuberculosis complex</taxon>
    </lineage>
</organism>
<evidence type="ECO:0000313" key="4">
    <source>
        <dbReference type="EMBL" id="CNU76840.1"/>
    </source>
</evidence>
<feature type="transmembrane region" description="Helical" evidence="1">
    <location>
        <begin position="20"/>
        <end position="40"/>
    </location>
</feature>
<reference evidence="5 6" key="1">
    <citation type="submission" date="2015-03" db="EMBL/GenBank/DDBJ databases">
        <authorList>
            <consortium name="Pathogen Informatics"/>
        </authorList>
    </citation>
    <scope>NUCLEOTIDE SEQUENCE [LARGE SCALE GENOMIC DNA]</scope>
    <source>
        <strain evidence="3 6">Bir 172</strain>
        <strain evidence="2 7">Bir 187</strain>
        <strain evidence="4 5">D00501624</strain>
    </source>
</reference>